<evidence type="ECO:0000256" key="8">
    <source>
        <dbReference type="PROSITE-ProRule" id="PRU00175"/>
    </source>
</evidence>
<dbReference type="SMART" id="SM00184">
    <property type="entry name" value="RING"/>
    <property type="match status" value="1"/>
</dbReference>
<dbReference type="Gene3D" id="3.30.40.10">
    <property type="entry name" value="Zinc/RING finger domain, C3HC4 (zinc finger)"/>
    <property type="match status" value="1"/>
</dbReference>
<evidence type="ECO:0000256" key="5">
    <source>
        <dbReference type="ARBA" id="ARBA00022771"/>
    </source>
</evidence>
<dbReference type="PANTHER" id="PTHR15710">
    <property type="entry name" value="E3 UBIQUITIN-PROTEIN LIGASE PRAJA"/>
    <property type="match status" value="1"/>
</dbReference>
<dbReference type="SUPFAM" id="SSF57850">
    <property type="entry name" value="RING/U-box"/>
    <property type="match status" value="1"/>
</dbReference>
<keyword evidence="12" id="KW-1185">Reference proteome</keyword>
<dbReference type="InterPro" id="IPR001841">
    <property type="entry name" value="Znf_RING"/>
</dbReference>
<comment type="caution">
    <text evidence="11">The sequence shown here is derived from an EMBL/GenBank/DDBJ whole genome shotgun (WGS) entry which is preliminary data.</text>
</comment>
<dbReference type="FunFam" id="3.30.40.10:FF:000127">
    <property type="entry name" value="E3 ubiquitin-protein ligase RNF181"/>
    <property type="match status" value="1"/>
</dbReference>
<comment type="catalytic activity">
    <reaction evidence="1">
        <text>S-ubiquitinyl-[E2 ubiquitin-conjugating enzyme]-L-cysteine + [acceptor protein]-L-lysine = [E2 ubiquitin-conjugating enzyme]-L-cysteine + N(6)-ubiquitinyl-[acceptor protein]-L-lysine.</text>
        <dbReference type="EC" id="2.3.2.27"/>
    </reaction>
</comment>
<keyword evidence="4" id="KW-0479">Metal-binding</keyword>
<proteinExistence type="predicted"/>
<dbReference type="EC" id="2.3.2.27" evidence="2"/>
<evidence type="ECO:0000256" key="4">
    <source>
        <dbReference type="ARBA" id="ARBA00022723"/>
    </source>
</evidence>
<evidence type="ECO:0000259" key="10">
    <source>
        <dbReference type="PROSITE" id="PS50089"/>
    </source>
</evidence>
<dbReference type="PROSITE" id="PS50089">
    <property type="entry name" value="ZF_RING_2"/>
    <property type="match status" value="1"/>
</dbReference>
<accession>A0AAD4IVM7</accession>
<reference evidence="11 12" key="1">
    <citation type="journal article" date="2021" name="Nat. Commun.">
        <title>Incipient diploidization of the medicinal plant Perilla within 10,000 years.</title>
        <authorList>
            <person name="Zhang Y."/>
            <person name="Shen Q."/>
            <person name="Leng L."/>
            <person name="Zhang D."/>
            <person name="Chen S."/>
            <person name="Shi Y."/>
            <person name="Ning Z."/>
            <person name="Chen S."/>
        </authorList>
    </citation>
    <scope>NUCLEOTIDE SEQUENCE [LARGE SCALE GENOMIC DNA]</scope>
    <source>
        <strain evidence="12">cv. PC099</strain>
    </source>
</reference>
<dbReference type="EMBL" id="SDAM02001264">
    <property type="protein sequence ID" value="KAH6822418.1"/>
    <property type="molecule type" value="Genomic_DNA"/>
</dbReference>
<feature type="region of interest" description="Disordered" evidence="9">
    <location>
        <begin position="187"/>
        <end position="206"/>
    </location>
</feature>
<evidence type="ECO:0000256" key="3">
    <source>
        <dbReference type="ARBA" id="ARBA00022679"/>
    </source>
</evidence>
<evidence type="ECO:0000256" key="9">
    <source>
        <dbReference type="SAM" id="MobiDB-lite"/>
    </source>
</evidence>
<keyword evidence="7" id="KW-0862">Zinc</keyword>
<evidence type="ECO:0000256" key="6">
    <source>
        <dbReference type="ARBA" id="ARBA00022786"/>
    </source>
</evidence>
<dbReference type="AlphaFoldDB" id="A0AAD4IVM7"/>
<dbReference type="GO" id="GO:0061630">
    <property type="term" value="F:ubiquitin protein ligase activity"/>
    <property type="evidence" value="ECO:0007669"/>
    <property type="project" value="UniProtKB-EC"/>
</dbReference>
<evidence type="ECO:0000256" key="1">
    <source>
        <dbReference type="ARBA" id="ARBA00000900"/>
    </source>
</evidence>
<dbReference type="Proteomes" id="UP001190926">
    <property type="component" value="Unassembled WGS sequence"/>
</dbReference>
<sequence>MSSETSFPDQSSAGTERNSSSRGIPFILPFIFGTSAPQETQDEPSESRERVIFINALTQTMVVVESSGESPGLNSLFDDFLHQKRGRRPASRASIDAMPSVEVVSGENSDEQCAVCLEGWEAGESAKEMPCKHRFHGDCIERWLNISGCCPVCRYQRPEEEKNRDERERGRGIFWLSFGFGGGPTISWDENRDTYQSSQNHRQTED</sequence>
<dbReference type="InterPro" id="IPR013083">
    <property type="entry name" value="Znf_RING/FYVE/PHD"/>
</dbReference>
<dbReference type="GO" id="GO:0016567">
    <property type="term" value="P:protein ubiquitination"/>
    <property type="evidence" value="ECO:0007669"/>
    <property type="project" value="TreeGrafter"/>
</dbReference>
<organism evidence="11 12">
    <name type="scientific">Perilla frutescens var. hirtella</name>
    <name type="common">Perilla citriodora</name>
    <name type="synonym">Perilla setoyensis</name>
    <dbReference type="NCBI Taxonomy" id="608512"/>
    <lineage>
        <taxon>Eukaryota</taxon>
        <taxon>Viridiplantae</taxon>
        <taxon>Streptophyta</taxon>
        <taxon>Embryophyta</taxon>
        <taxon>Tracheophyta</taxon>
        <taxon>Spermatophyta</taxon>
        <taxon>Magnoliopsida</taxon>
        <taxon>eudicotyledons</taxon>
        <taxon>Gunneridae</taxon>
        <taxon>Pentapetalae</taxon>
        <taxon>asterids</taxon>
        <taxon>lamiids</taxon>
        <taxon>Lamiales</taxon>
        <taxon>Lamiaceae</taxon>
        <taxon>Nepetoideae</taxon>
        <taxon>Elsholtzieae</taxon>
        <taxon>Perilla</taxon>
    </lineage>
</organism>
<evidence type="ECO:0000313" key="11">
    <source>
        <dbReference type="EMBL" id="KAH6822418.1"/>
    </source>
</evidence>
<name>A0AAD4IVM7_PERFH</name>
<feature type="region of interest" description="Disordered" evidence="9">
    <location>
        <begin position="1"/>
        <end position="22"/>
    </location>
</feature>
<gene>
    <name evidence="11" type="ORF">C2S53_007745</name>
</gene>
<keyword evidence="6" id="KW-0833">Ubl conjugation pathway</keyword>
<feature type="domain" description="RING-type" evidence="10">
    <location>
        <begin position="113"/>
        <end position="154"/>
    </location>
</feature>
<evidence type="ECO:0000256" key="7">
    <source>
        <dbReference type="ARBA" id="ARBA00022833"/>
    </source>
</evidence>
<dbReference type="PANTHER" id="PTHR15710:SF132">
    <property type="entry name" value="E3 UBIQUITIN-PROTEIN LIGASE MPSR1"/>
    <property type="match status" value="1"/>
</dbReference>
<feature type="compositionally biased region" description="Polar residues" evidence="9">
    <location>
        <begin position="194"/>
        <end position="206"/>
    </location>
</feature>
<keyword evidence="3" id="KW-0808">Transferase</keyword>
<keyword evidence="5 8" id="KW-0863">Zinc-finger</keyword>
<protein>
    <recommendedName>
        <fullName evidence="2">RING-type E3 ubiquitin transferase</fullName>
        <ecNumber evidence="2">2.3.2.27</ecNumber>
    </recommendedName>
</protein>
<evidence type="ECO:0000313" key="12">
    <source>
        <dbReference type="Proteomes" id="UP001190926"/>
    </source>
</evidence>
<dbReference type="Pfam" id="PF13639">
    <property type="entry name" value="zf-RING_2"/>
    <property type="match status" value="1"/>
</dbReference>
<evidence type="ECO:0000256" key="2">
    <source>
        <dbReference type="ARBA" id="ARBA00012483"/>
    </source>
</evidence>
<dbReference type="GO" id="GO:0008270">
    <property type="term" value="F:zinc ion binding"/>
    <property type="evidence" value="ECO:0007669"/>
    <property type="project" value="UniProtKB-KW"/>
</dbReference>
<dbReference type="GO" id="GO:0005737">
    <property type="term" value="C:cytoplasm"/>
    <property type="evidence" value="ECO:0007669"/>
    <property type="project" value="TreeGrafter"/>
</dbReference>